<dbReference type="EMBL" id="BQKI01000021">
    <property type="protein sequence ID" value="GJN11933.1"/>
    <property type="molecule type" value="Genomic_DNA"/>
</dbReference>
<evidence type="ECO:0000313" key="1">
    <source>
        <dbReference type="EMBL" id="GJN11933.1"/>
    </source>
</evidence>
<sequence>MVLFTGGGFLSCPLIHLCFVASRPSPLGEDPAGAALLQPRVHEDKFLSWVVFFLFSASAVDTSGNFGFAGTYGGLLYMWELSSGRKLAGTQCIDDGRVSCIGVDAESGAVAVADDGCRLLVYTQNSEGTK</sequence>
<organism evidence="1 2">
    <name type="scientific">Eleusine coracana subsp. coracana</name>
    <dbReference type="NCBI Taxonomy" id="191504"/>
    <lineage>
        <taxon>Eukaryota</taxon>
        <taxon>Viridiplantae</taxon>
        <taxon>Streptophyta</taxon>
        <taxon>Embryophyta</taxon>
        <taxon>Tracheophyta</taxon>
        <taxon>Spermatophyta</taxon>
        <taxon>Magnoliopsida</taxon>
        <taxon>Liliopsida</taxon>
        <taxon>Poales</taxon>
        <taxon>Poaceae</taxon>
        <taxon>PACMAD clade</taxon>
        <taxon>Chloridoideae</taxon>
        <taxon>Cynodonteae</taxon>
        <taxon>Eleusininae</taxon>
        <taxon>Eleusine</taxon>
    </lineage>
</organism>
<dbReference type="SUPFAM" id="SSF50969">
    <property type="entry name" value="YVTN repeat-like/Quinoprotein amine dehydrogenase"/>
    <property type="match status" value="1"/>
</dbReference>
<reference evidence="1" key="1">
    <citation type="journal article" date="2018" name="DNA Res.">
        <title>Multiple hybrid de novo genome assembly of finger millet, an orphan allotetraploid crop.</title>
        <authorList>
            <person name="Hatakeyama M."/>
            <person name="Aluri S."/>
            <person name="Balachadran M.T."/>
            <person name="Sivarajan S.R."/>
            <person name="Patrignani A."/>
            <person name="Gruter S."/>
            <person name="Poveda L."/>
            <person name="Shimizu-Inatsugi R."/>
            <person name="Baeten J."/>
            <person name="Francoijs K.J."/>
            <person name="Nataraja K.N."/>
            <person name="Reddy Y.A.N."/>
            <person name="Phadnis S."/>
            <person name="Ravikumar R.L."/>
            <person name="Schlapbach R."/>
            <person name="Sreeman S.M."/>
            <person name="Shimizu K.K."/>
        </authorList>
    </citation>
    <scope>NUCLEOTIDE SEQUENCE</scope>
</reference>
<keyword evidence="2" id="KW-1185">Reference proteome</keyword>
<proteinExistence type="predicted"/>
<dbReference type="AlphaFoldDB" id="A0AAV5DNR2"/>
<dbReference type="InterPro" id="IPR011044">
    <property type="entry name" value="Quino_amine_DH_bsu"/>
</dbReference>
<comment type="caution">
    <text evidence="1">The sequence shown here is derived from an EMBL/GenBank/DDBJ whole genome shotgun (WGS) entry which is preliminary data.</text>
</comment>
<dbReference type="GO" id="GO:0051726">
    <property type="term" value="P:regulation of cell cycle"/>
    <property type="evidence" value="ECO:0007669"/>
    <property type="project" value="TreeGrafter"/>
</dbReference>
<dbReference type="PANTHER" id="PTHR22715">
    <property type="entry name" value="TRANSFORMING GROWTH FACTOR BETA REGULATED GENE 1"/>
    <property type="match status" value="1"/>
</dbReference>
<gene>
    <name evidence="1" type="primary">ga30171</name>
    <name evidence="1" type="ORF">PR202_ga30171</name>
</gene>
<dbReference type="GO" id="GO:0005634">
    <property type="term" value="C:nucleus"/>
    <property type="evidence" value="ECO:0007669"/>
    <property type="project" value="TreeGrafter"/>
</dbReference>
<accession>A0AAV5DNR2</accession>
<dbReference type="PANTHER" id="PTHR22715:SF1">
    <property type="entry name" value="DNA BINDING PROTEIN"/>
    <property type="match status" value="1"/>
</dbReference>
<protein>
    <submittedName>
        <fullName evidence="1">Uncharacterized protein</fullName>
    </submittedName>
</protein>
<dbReference type="InterPro" id="IPR040092">
    <property type="entry name" value="TBRG1"/>
</dbReference>
<evidence type="ECO:0000313" key="2">
    <source>
        <dbReference type="Proteomes" id="UP001054889"/>
    </source>
</evidence>
<name>A0AAV5DNR2_ELECO</name>
<reference evidence="1" key="2">
    <citation type="submission" date="2021-12" db="EMBL/GenBank/DDBJ databases">
        <title>Resequencing data analysis of finger millet.</title>
        <authorList>
            <person name="Hatakeyama M."/>
            <person name="Aluri S."/>
            <person name="Balachadran M.T."/>
            <person name="Sivarajan S.R."/>
            <person name="Poveda L."/>
            <person name="Shimizu-Inatsugi R."/>
            <person name="Schlapbach R."/>
            <person name="Sreeman S.M."/>
            <person name="Shimizu K.K."/>
        </authorList>
    </citation>
    <scope>NUCLEOTIDE SEQUENCE</scope>
</reference>
<dbReference type="Proteomes" id="UP001054889">
    <property type="component" value="Unassembled WGS sequence"/>
</dbReference>